<dbReference type="PROSITE" id="PS51228">
    <property type="entry name" value="ACB_2"/>
    <property type="match status" value="1"/>
</dbReference>
<dbReference type="PRINTS" id="PR00320">
    <property type="entry name" value="GPROTEINBRPT"/>
</dbReference>
<gene>
    <name evidence="18" type="ORF">CLODIP_2_CD01908</name>
</gene>
<dbReference type="PRINTS" id="PR00689">
    <property type="entry name" value="ACOABINDINGP"/>
</dbReference>
<feature type="domain" description="RRM" evidence="16">
    <location>
        <begin position="7"/>
        <end position="86"/>
    </location>
</feature>
<dbReference type="InterPro" id="IPR000504">
    <property type="entry name" value="RRM_dom"/>
</dbReference>
<evidence type="ECO:0000313" key="19">
    <source>
        <dbReference type="Proteomes" id="UP000494165"/>
    </source>
</evidence>
<sequence>MAARAIQRVFVGNLPWTIGHQELRTYFSEFGNVASAYVVFDKNTGMSRGYGFVTFGNQNAYSNALNKQNHHLEGQHFNVDLELEARFKLASTYVQSVAGNLDSKVLLQLYGLYKQATVGRCDTAQPSWFNVTAKQKWEAWKALGDLSTGEAMLRYIDVVTRVGPEWEDEARDMPTGWVSVSCPLAEPEEQIEDVDKSLLDWAKEGRVDRLRQLAEGGADVNQWDEMGMTSLHWAADRGNADVVRCLLQLGVDVDFKDADGQTALHYAASCGHESVIRLLLEAGADRDAKDSEGEKPVDVACSPDIAECMMGTRVFKTANLHGYSLQFSPFHADRLVCAASQHFGLSGQGAIFNVAVTSTGQIELLNKLVWDDALYDVAWSENDPNILVSASGDGSVQLWNAGQSIPLMVYKEHSKEVYGVDWNKTRLEQQFITASWDCTVKLWDPTRPQSLATFAGHSGIVYSAVWSPLIPRSFASVSGDGGLFIWNAAAPQSPTMKIGAHQAEVLSCDWCKYQEQILVTAASDGLVRGWDLRKFNAPIFEQIGCQMAVRRVQFSPHQTSVLAAVSYDFSTRIWDFKNCAEPIETINQHTEFVYGLDFNLHVPGQIADCGWDSLMCVYTPATLSKQIVLDRPQKLFLQK</sequence>
<comment type="subcellular location">
    <subcellularLocation>
        <location evidence="2">Cytoplasm</location>
        <location evidence="2">Cytosol</location>
    </subcellularLocation>
    <subcellularLocation>
        <location evidence="1">Peroxisome matrix</location>
    </subcellularLocation>
</comment>
<keyword evidence="13" id="KW-0040">ANK repeat</keyword>
<evidence type="ECO:0000256" key="11">
    <source>
        <dbReference type="ARBA" id="ARBA00024017"/>
    </source>
</evidence>
<dbReference type="GO" id="GO:0005782">
    <property type="term" value="C:peroxisomal matrix"/>
    <property type="evidence" value="ECO:0007669"/>
    <property type="project" value="UniProtKB-SubCell"/>
</dbReference>
<dbReference type="Gene3D" id="1.20.80.10">
    <property type="match status" value="1"/>
</dbReference>
<dbReference type="GO" id="GO:0003723">
    <property type="term" value="F:RNA binding"/>
    <property type="evidence" value="ECO:0007669"/>
    <property type="project" value="UniProtKB-UniRule"/>
</dbReference>
<dbReference type="Gene3D" id="3.30.70.330">
    <property type="match status" value="1"/>
</dbReference>
<evidence type="ECO:0000256" key="3">
    <source>
        <dbReference type="ARBA" id="ARBA00018419"/>
    </source>
</evidence>
<dbReference type="PANTHER" id="PTHR46027:SF1">
    <property type="entry name" value="PEROXISOMAL TARGETING SIGNAL 2 RECEPTOR"/>
    <property type="match status" value="1"/>
</dbReference>
<keyword evidence="6 15" id="KW-0853">WD repeat</keyword>
<dbReference type="PROSITE" id="PS00678">
    <property type="entry name" value="WD_REPEATS_1"/>
    <property type="match status" value="2"/>
</dbReference>
<name>A0A8S1CSC1_9INSE</name>
<evidence type="ECO:0000256" key="5">
    <source>
        <dbReference type="ARBA" id="ARBA00022490"/>
    </source>
</evidence>
<evidence type="ECO:0000256" key="2">
    <source>
        <dbReference type="ARBA" id="ARBA00004514"/>
    </source>
</evidence>
<dbReference type="GO" id="GO:0016558">
    <property type="term" value="P:protein import into peroxisome matrix"/>
    <property type="evidence" value="ECO:0007669"/>
    <property type="project" value="InterPro"/>
</dbReference>
<dbReference type="OrthoDB" id="273771at2759"/>
<feature type="repeat" description="WD" evidence="15">
    <location>
        <begin position="498"/>
        <end position="533"/>
    </location>
</feature>
<keyword evidence="4" id="KW-0813">Transport</keyword>
<feature type="repeat" description="WD" evidence="15">
    <location>
        <begin position="372"/>
        <end position="400"/>
    </location>
</feature>
<evidence type="ECO:0000259" key="17">
    <source>
        <dbReference type="PROSITE" id="PS51228"/>
    </source>
</evidence>
<dbReference type="InterPro" id="IPR001680">
    <property type="entry name" value="WD40_rpt"/>
</dbReference>
<dbReference type="SUPFAM" id="SSF54928">
    <property type="entry name" value="RNA-binding domain, RBD"/>
    <property type="match status" value="1"/>
</dbReference>
<dbReference type="InterPro" id="IPR035984">
    <property type="entry name" value="Acyl-CoA-binding_sf"/>
</dbReference>
<dbReference type="InterPro" id="IPR036322">
    <property type="entry name" value="WD40_repeat_dom_sf"/>
</dbReference>
<comment type="caution">
    <text evidence="18">The sequence shown here is derived from an EMBL/GenBank/DDBJ whole genome shotgun (WGS) entry which is preliminary data.</text>
</comment>
<feature type="repeat" description="WD" evidence="15">
    <location>
        <begin position="410"/>
        <end position="453"/>
    </location>
</feature>
<dbReference type="SUPFAM" id="SSF50978">
    <property type="entry name" value="WD40 repeat-like"/>
    <property type="match status" value="1"/>
</dbReference>
<comment type="similarity">
    <text evidence="11">Belongs to the WD repeat peroxin-7 family.</text>
</comment>
<dbReference type="PROSITE" id="PS50294">
    <property type="entry name" value="WD_REPEATS_REGION"/>
    <property type="match status" value="1"/>
</dbReference>
<dbReference type="GO" id="GO:0000062">
    <property type="term" value="F:fatty-acyl-CoA binding"/>
    <property type="evidence" value="ECO:0007669"/>
    <property type="project" value="InterPro"/>
</dbReference>
<dbReference type="AlphaFoldDB" id="A0A8S1CSC1"/>
<evidence type="ECO:0000256" key="15">
    <source>
        <dbReference type="PROSITE-ProRule" id="PRU00221"/>
    </source>
</evidence>
<keyword evidence="19" id="KW-1185">Reference proteome</keyword>
<dbReference type="InterPro" id="IPR012677">
    <property type="entry name" value="Nucleotide-bd_a/b_plait_sf"/>
</dbReference>
<dbReference type="Pfam" id="PF12796">
    <property type="entry name" value="Ank_2"/>
    <property type="match status" value="1"/>
</dbReference>
<feature type="repeat" description="ANK" evidence="13">
    <location>
        <begin position="226"/>
        <end position="258"/>
    </location>
</feature>
<dbReference type="PROSITE" id="PS50297">
    <property type="entry name" value="ANK_REP_REGION"/>
    <property type="match status" value="2"/>
</dbReference>
<dbReference type="InterPro" id="IPR044536">
    <property type="entry name" value="PEX7"/>
</dbReference>
<evidence type="ECO:0000256" key="14">
    <source>
        <dbReference type="PROSITE-ProRule" id="PRU00176"/>
    </source>
</evidence>
<feature type="domain" description="ACB" evidence="17">
    <location>
        <begin position="83"/>
        <end position="168"/>
    </location>
</feature>
<dbReference type="EMBL" id="CADEPI010000077">
    <property type="protein sequence ID" value="CAB3372880.1"/>
    <property type="molecule type" value="Genomic_DNA"/>
</dbReference>
<dbReference type="PROSITE" id="PS50102">
    <property type="entry name" value="RRM"/>
    <property type="match status" value="1"/>
</dbReference>
<dbReference type="Gene3D" id="2.130.10.10">
    <property type="entry name" value="YVTN repeat-like/Quinoprotein amine dehydrogenase"/>
    <property type="match status" value="1"/>
</dbReference>
<evidence type="ECO:0000256" key="13">
    <source>
        <dbReference type="PROSITE-ProRule" id="PRU00023"/>
    </source>
</evidence>
<evidence type="ECO:0000256" key="9">
    <source>
        <dbReference type="ARBA" id="ARBA00022927"/>
    </source>
</evidence>
<keyword evidence="10" id="KW-0576">Peroxisome</keyword>
<dbReference type="PRINTS" id="PR01415">
    <property type="entry name" value="ANKYRIN"/>
</dbReference>
<keyword evidence="8 14" id="KW-0694">RNA-binding</keyword>
<protein>
    <recommendedName>
        <fullName evidence="3">Acyl-CoA-binding domain-containing protein 6</fullName>
    </recommendedName>
    <alternativeName>
        <fullName evidence="12">Peroxin-7</fullName>
    </alternativeName>
</protein>
<dbReference type="FunFam" id="3.30.70.330:FF:000494">
    <property type="entry name" value="28 kDa ribonucleoprotein, chloroplastic"/>
    <property type="match status" value="1"/>
</dbReference>
<dbReference type="SMART" id="SM00320">
    <property type="entry name" value="WD40"/>
    <property type="match status" value="6"/>
</dbReference>
<dbReference type="InterPro" id="IPR019775">
    <property type="entry name" value="WD40_repeat_CS"/>
</dbReference>
<dbReference type="Proteomes" id="UP000494165">
    <property type="component" value="Unassembled WGS sequence"/>
</dbReference>
<keyword evidence="5" id="KW-0963">Cytoplasm</keyword>
<feature type="repeat" description="ANK" evidence="13">
    <location>
        <begin position="259"/>
        <end position="291"/>
    </location>
</feature>
<dbReference type="SUPFAM" id="SSF48403">
    <property type="entry name" value="Ankyrin repeat"/>
    <property type="match status" value="1"/>
</dbReference>
<dbReference type="InterPro" id="IPR002110">
    <property type="entry name" value="Ankyrin_rpt"/>
</dbReference>
<dbReference type="InterPro" id="IPR014352">
    <property type="entry name" value="FERM/acyl-CoA-bd_prot_sf"/>
</dbReference>
<dbReference type="InterPro" id="IPR020472">
    <property type="entry name" value="WD40_PAC1"/>
</dbReference>
<evidence type="ECO:0000256" key="10">
    <source>
        <dbReference type="ARBA" id="ARBA00023140"/>
    </source>
</evidence>
<dbReference type="PROSITE" id="PS50082">
    <property type="entry name" value="WD_REPEATS_2"/>
    <property type="match status" value="4"/>
</dbReference>
<keyword evidence="9" id="KW-0653">Protein transport</keyword>
<dbReference type="PANTHER" id="PTHR46027">
    <property type="entry name" value="PEROXISOMAL TARGETING SIGNAL 2 RECEPTOR"/>
    <property type="match status" value="1"/>
</dbReference>
<proteinExistence type="inferred from homology"/>
<evidence type="ECO:0000313" key="18">
    <source>
        <dbReference type="EMBL" id="CAB3372880.1"/>
    </source>
</evidence>
<evidence type="ECO:0000256" key="12">
    <source>
        <dbReference type="ARBA" id="ARBA00032565"/>
    </source>
</evidence>
<dbReference type="PROSITE" id="PS50088">
    <property type="entry name" value="ANK_REPEAT"/>
    <property type="match status" value="2"/>
</dbReference>
<evidence type="ECO:0000256" key="1">
    <source>
        <dbReference type="ARBA" id="ARBA00004253"/>
    </source>
</evidence>
<evidence type="ECO:0000256" key="4">
    <source>
        <dbReference type="ARBA" id="ARBA00022448"/>
    </source>
</evidence>
<dbReference type="InterPro" id="IPR015943">
    <property type="entry name" value="WD40/YVTN_repeat-like_dom_sf"/>
</dbReference>
<dbReference type="Gene3D" id="1.25.40.20">
    <property type="entry name" value="Ankyrin repeat-containing domain"/>
    <property type="match status" value="2"/>
</dbReference>
<reference evidence="18 19" key="1">
    <citation type="submission" date="2020-04" db="EMBL/GenBank/DDBJ databases">
        <authorList>
            <person name="Alioto T."/>
            <person name="Alioto T."/>
            <person name="Gomez Garrido J."/>
        </authorList>
    </citation>
    <scope>NUCLEOTIDE SEQUENCE [LARGE SCALE GENOMIC DNA]</scope>
</reference>
<dbReference type="InterPro" id="IPR035979">
    <property type="entry name" value="RBD_domain_sf"/>
</dbReference>
<evidence type="ECO:0000256" key="8">
    <source>
        <dbReference type="ARBA" id="ARBA00022884"/>
    </source>
</evidence>
<dbReference type="SMART" id="SM00248">
    <property type="entry name" value="ANK"/>
    <property type="match status" value="3"/>
</dbReference>
<accession>A0A8S1CSC1</accession>
<organism evidence="18 19">
    <name type="scientific">Cloeon dipterum</name>
    <dbReference type="NCBI Taxonomy" id="197152"/>
    <lineage>
        <taxon>Eukaryota</taxon>
        <taxon>Metazoa</taxon>
        <taxon>Ecdysozoa</taxon>
        <taxon>Arthropoda</taxon>
        <taxon>Hexapoda</taxon>
        <taxon>Insecta</taxon>
        <taxon>Pterygota</taxon>
        <taxon>Palaeoptera</taxon>
        <taxon>Ephemeroptera</taxon>
        <taxon>Pisciforma</taxon>
        <taxon>Baetidae</taxon>
        <taxon>Cloeon</taxon>
    </lineage>
</organism>
<dbReference type="SMART" id="SM00360">
    <property type="entry name" value="RRM"/>
    <property type="match status" value="1"/>
</dbReference>
<evidence type="ECO:0000256" key="7">
    <source>
        <dbReference type="ARBA" id="ARBA00022737"/>
    </source>
</evidence>
<dbReference type="GO" id="GO:0005829">
    <property type="term" value="C:cytosol"/>
    <property type="evidence" value="ECO:0007669"/>
    <property type="project" value="UniProtKB-SubCell"/>
</dbReference>
<dbReference type="SUPFAM" id="SSF47027">
    <property type="entry name" value="Acyl-CoA binding protein"/>
    <property type="match status" value="1"/>
</dbReference>
<feature type="repeat" description="WD" evidence="15">
    <location>
        <begin position="454"/>
        <end position="487"/>
    </location>
</feature>
<evidence type="ECO:0000256" key="6">
    <source>
        <dbReference type="ARBA" id="ARBA00022574"/>
    </source>
</evidence>
<dbReference type="Pfam" id="PF00400">
    <property type="entry name" value="WD40"/>
    <property type="match status" value="5"/>
</dbReference>
<evidence type="ECO:0000259" key="16">
    <source>
        <dbReference type="PROSITE" id="PS50102"/>
    </source>
</evidence>
<dbReference type="InterPro" id="IPR000582">
    <property type="entry name" value="Acyl-CoA-binding_protein"/>
</dbReference>
<dbReference type="GO" id="GO:0005053">
    <property type="term" value="F:peroxisome matrix targeting signal-2 binding"/>
    <property type="evidence" value="ECO:0007669"/>
    <property type="project" value="InterPro"/>
</dbReference>
<dbReference type="Pfam" id="PF00887">
    <property type="entry name" value="ACBP"/>
    <property type="match status" value="1"/>
</dbReference>
<keyword evidence="7" id="KW-0677">Repeat</keyword>
<dbReference type="Pfam" id="PF00076">
    <property type="entry name" value="RRM_1"/>
    <property type="match status" value="1"/>
</dbReference>
<dbReference type="InterPro" id="IPR036770">
    <property type="entry name" value="Ankyrin_rpt-contain_sf"/>
</dbReference>